<comment type="caution">
    <text evidence="1">The sequence shown here is derived from an EMBL/GenBank/DDBJ whole genome shotgun (WGS) entry which is preliminary data.</text>
</comment>
<evidence type="ECO:0000313" key="2">
    <source>
        <dbReference type="Proteomes" id="UP001165960"/>
    </source>
</evidence>
<evidence type="ECO:0000313" key="1">
    <source>
        <dbReference type="EMBL" id="KAJ9054623.1"/>
    </source>
</evidence>
<dbReference type="EMBL" id="QTSX02006433">
    <property type="protein sequence ID" value="KAJ9054623.1"/>
    <property type="molecule type" value="Genomic_DNA"/>
</dbReference>
<dbReference type="Proteomes" id="UP001165960">
    <property type="component" value="Unassembled WGS sequence"/>
</dbReference>
<gene>
    <name evidence="1" type="primary">SEC7_7</name>
    <name evidence="1" type="ORF">DSO57_1012259</name>
</gene>
<organism evidence="1 2">
    <name type="scientific">Entomophthora muscae</name>
    <dbReference type="NCBI Taxonomy" id="34485"/>
    <lineage>
        <taxon>Eukaryota</taxon>
        <taxon>Fungi</taxon>
        <taxon>Fungi incertae sedis</taxon>
        <taxon>Zoopagomycota</taxon>
        <taxon>Entomophthoromycotina</taxon>
        <taxon>Entomophthoromycetes</taxon>
        <taxon>Entomophthorales</taxon>
        <taxon>Entomophthoraceae</taxon>
        <taxon>Entomophthora</taxon>
    </lineage>
</organism>
<keyword evidence="2" id="KW-1185">Reference proteome</keyword>
<name>A0ACC2RX98_9FUNG</name>
<accession>A0ACC2RX98</accession>
<sequence>MDIVTPIIKRLYNEANAQKEAKLANLANIALEDLKQIQEKNTINLSLPSPPSETLNSDTKKSTPQINGTVTNEYLGDKYYDCYKLGCNNSMPLKIQQASLDAIQKLSAHGLLVGDEAWELPTISQNLEPILFLKH</sequence>
<reference evidence="1" key="1">
    <citation type="submission" date="2022-04" db="EMBL/GenBank/DDBJ databases">
        <title>Genome of the entomopathogenic fungus Entomophthora muscae.</title>
        <authorList>
            <person name="Elya C."/>
            <person name="Lovett B.R."/>
            <person name="Lee E."/>
            <person name="Macias A.M."/>
            <person name="Hajek A.E."/>
            <person name="De Bivort B.L."/>
            <person name="Kasson M.T."/>
            <person name="De Fine Licht H.H."/>
            <person name="Stajich J.E."/>
        </authorList>
    </citation>
    <scope>NUCLEOTIDE SEQUENCE</scope>
    <source>
        <strain evidence="1">Berkeley</strain>
    </source>
</reference>
<proteinExistence type="predicted"/>
<protein>
    <submittedName>
        <fullName evidence="1">Guanine nucleotide exchange protein for ADP-robosylation factor</fullName>
    </submittedName>
</protein>